<evidence type="ECO:0000256" key="4">
    <source>
        <dbReference type="ARBA" id="ARBA00022525"/>
    </source>
</evidence>
<dbReference type="OrthoDB" id="4225815at2759"/>
<protein>
    <recommendedName>
        <fullName evidence="7">Hydrophobin</fullName>
    </recommendedName>
</protein>
<dbReference type="SMART" id="SM00075">
    <property type="entry name" value="HYDRO"/>
    <property type="match status" value="1"/>
</dbReference>
<feature type="signal peptide" evidence="7">
    <location>
        <begin position="1"/>
        <end position="18"/>
    </location>
</feature>
<keyword evidence="4 7" id="KW-0964">Secreted</keyword>
<sequence>MQFKATFVALSAALLATATPIPDDGPCTAGAARCCNCVTTADDPAAATILKGLIDVIVRPITALVGLGCTPITVVGAGGGANCTQQPVCCTDNRFEGLVSRDIFRYTPLRS</sequence>
<evidence type="ECO:0000256" key="3">
    <source>
        <dbReference type="ARBA" id="ARBA00022512"/>
    </source>
</evidence>
<dbReference type="Pfam" id="PF01185">
    <property type="entry name" value="Hydrophobin"/>
    <property type="match status" value="1"/>
</dbReference>
<dbReference type="InterPro" id="IPR019778">
    <property type="entry name" value="Class_I_Hydrophobin_CS"/>
</dbReference>
<evidence type="ECO:0000256" key="1">
    <source>
        <dbReference type="ARBA" id="ARBA00004191"/>
    </source>
</evidence>
<dbReference type="Proteomes" id="UP000054279">
    <property type="component" value="Unassembled WGS sequence"/>
</dbReference>
<dbReference type="PROSITE" id="PS00956">
    <property type="entry name" value="HYDROPHOBIN"/>
    <property type="match status" value="1"/>
</dbReference>
<keyword evidence="5 7" id="KW-0732">Signal</keyword>
<evidence type="ECO:0000256" key="2">
    <source>
        <dbReference type="ARBA" id="ARBA00010446"/>
    </source>
</evidence>
<organism evidence="8 9">
    <name type="scientific">Sphaerobolus stellatus (strain SS14)</name>
    <dbReference type="NCBI Taxonomy" id="990650"/>
    <lineage>
        <taxon>Eukaryota</taxon>
        <taxon>Fungi</taxon>
        <taxon>Dikarya</taxon>
        <taxon>Basidiomycota</taxon>
        <taxon>Agaricomycotina</taxon>
        <taxon>Agaricomycetes</taxon>
        <taxon>Phallomycetidae</taxon>
        <taxon>Geastrales</taxon>
        <taxon>Sphaerobolaceae</taxon>
        <taxon>Sphaerobolus</taxon>
    </lineage>
</organism>
<name>A0A0C9URX7_SPHS4</name>
<dbReference type="InterPro" id="IPR001338">
    <property type="entry name" value="Class_I_Hydrophobin"/>
</dbReference>
<evidence type="ECO:0000313" key="9">
    <source>
        <dbReference type="Proteomes" id="UP000054279"/>
    </source>
</evidence>
<accession>A0A0C9URX7</accession>
<keyword evidence="6 7" id="KW-1015">Disulfide bond</keyword>
<dbReference type="GO" id="GO:0009277">
    <property type="term" value="C:fungal-type cell wall"/>
    <property type="evidence" value="ECO:0007669"/>
    <property type="project" value="InterPro"/>
</dbReference>
<dbReference type="HOGENOM" id="CLU_105134_2_0_1"/>
<feature type="chain" id="PRO_5013988623" description="Hydrophobin" evidence="7">
    <location>
        <begin position="19"/>
        <end position="111"/>
    </location>
</feature>
<dbReference type="GO" id="GO:0005199">
    <property type="term" value="F:structural constituent of cell wall"/>
    <property type="evidence" value="ECO:0007669"/>
    <property type="project" value="InterPro"/>
</dbReference>
<comment type="similarity">
    <text evidence="2 7">Belongs to the fungal hydrophobin family.</text>
</comment>
<evidence type="ECO:0000256" key="7">
    <source>
        <dbReference type="RuleBase" id="RU365009"/>
    </source>
</evidence>
<dbReference type="EMBL" id="KN837319">
    <property type="protein sequence ID" value="KIJ27960.1"/>
    <property type="molecule type" value="Genomic_DNA"/>
</dbReference>
<evidence type="ECO:0000313" key="8">
    <source>
        <dbReference type="EMBL" id="KIJ27960.1"/>
    </source>
</evidence>
<evidence type="ECO:0000256" key="5">
    <source>
        <dbReference type="ARBA" id="ARBA00022729"/>
    </source>
</evidence>
<gene>
    <name evidence="8" type="ORF">M422DRAFT_190352</name>
</gene>
<reference evidence="8 9" key="1">
    <citation type="submission" date="2014-06" db="EMBL/GenBank/DDBJ databases">
        <title>Evolutionary Origins and Diversification of the Mycorrhizal Mutualists.</title>
        <authorList>
            <consortium name="DOE Joint Genome Institute"/>
            <consortium name="Mycorrhizal Genomics Consortium"/>
            <person name="Kohler A."/>
            <person name="Kuo A."/>
            <person name="Nagy L.G."/>
            <person name="Floudas D."/>
            <person name="Copeland A."/>
            <person name="Barry K.W."/>
            <person name="Cichocki N."/>
            <person name="Veneault-Fourrey C."/>
            <person name="LaButti K."/>
            <person name="Lindquist E.A."/>
            <person name="Lipzen A."/>
            <person name="Lundell T."/>
            <person name="Morin E."/>
            <person name="Murat C."/>
            <person name="Riley R."/>
            <person name="Ohm R."/>
            <person name="Sun H."/>
            <person name="Tunlid A."/>
            <person name="Henrissat B."/>
            <person name="Grigoriev I.V."/>
            <person name="Hibbett D.S."/>
            <person name="Martin F."/>
        </authorList>
    </citation>
    <scope>NUCLEOTIDE SEQUENCE [LARGE SCALE GENOMIC DNA]</scope>
    <source>
        <strain evidence="8 9">SS14</strain>
    </source>
</reference>
<dbReference type="CDD" id="cd23507">
    <property type="entry name" value="hydrophobin_I"/>
    <property type="match status" value="1"/>
</dbReference>
<keyword evidence="3 7" id="KW-0134">Cell wall</keyword>
<comment type="subcellular location">
    <subcellularLocation>
        <location evidence="1 7">Secreted</location>
        <location evidence="1 7">Cell wall</location>
    </subcellularLocation>
</comment>
<evidence type="ECO:0000256" key="6">
    <source>
        <dbReference type="ARBA" id="ARBA00023157"/>
    </source>
</evidence>
<proteinExistence type="inferred from homology"/>
<keyword evidence="9" id="KW-1185">Reference proteome</keyword>
<dbReference type="AlphaFoldDB" id="A0A0C9URX7"/>